<dbReference type="EMBL" id="KZ293424">
    <property type="protein sequence ID" value="PBK71075.1"/>
    <property type="molecule type" value="Genomic_DNA"/>
</dbReference>
<protein>
    <submittedName>
        <fullName evidence="1">Uncharacterized protein</fullName>
    </submittedName>
</protein>
<reference evidence="2" key="1">
    <citation type="journal article" date="2017" name="Nat. Ecol. Evol.">
        <title>Genome expansion and lineage-specific genetic innovations in the forest pathogenic fungi Armillaria.</title>
        <authorList>
            <person name="Sipos G."/>
            <person name="Prasanna A.N."/>
            <person name="Walter M.C."/>
            <person name="O'Connor E."/>
            <person name="Balint B."/>
            <person name="Krizsan K."/>
            <person name="Kiss B."/>
            <person name="Hess J."/>
            <person name="Varga T."/>
            <person name="Slot J."/>
            <person name="Riley R."/>
            <person name="Boka B."/>
            <person name="Rigling D."/>
            <person name="Barry K."/>
            <person name="Lee J."/>
            <person name="Mihaltcheva S."/>
            <person name="LaButti K."/>
            <person name="Lipzen A."/>
            <person name="Waldron R."/>
            <person name="Moloney N.M."/>
            <person name="Sperisen C."/>
            <person name="Kredics L."/>
            <person name="Vagvoelgyi C."/>
            <person name="Patrignani A."/>
            <person name="Fitzpatrick D."/>
            <person name="Nagy I."/>
            <person name="Doyle S."/>
            <person name="Anderson J.B."/>
            <person name="Grigoriev I.V."/>
            <person name="Gueldener U."/>
            <person name="Muensterkoetter M."/>
            <person name="Nagy L.G."/>
        </authorList>
    </citation>
    <scope>NUCLEOTIDE SEQUENCE [LARGE SCALE GENOMIC DNA]</scope>
    <source>
        <strain evidence="2">28-4</strain>
    </source>
</reference>
<accession>A0A2H3BJN4</accession>
<dbReference type="Proteomes" id="UP000218334">
    <property type="component" value="Unassembled WGS sequence"/>
</dbReference>
<evidence type="ECO:0000313" key="2">
    <source>
        <dbReference type="Proteomes" id="UP000218334"/>
    </source>
</evidence>
<sequence>MGMSLPRLGLLCAAPSGRVTGGNVPRDTSHLVHVRHEKHGPIGALVRVSDLSLQSHLNMNGGTVELDPDKRQANLSWSTLPRRRAYNSRAHRQVTESLNRTSVRGSANNTTYYYVHEALSSSCEGKHARKITHPPALPPPQTRETWTHSAFPGEAVELHSDDGTQETRGSTCTHKQLDLL</sequence>
<keyword evidence="2" id="KW-1185">Reference proteome</keyword>
<organism evidence="1 2">
    <name type="scientific">Armillaria solidipes</name>
    <dbReference type="NCBI Taxonomy" id="1076256"/>
    <lineage>
        <taxon>Eukaryota</taxon>
        <taxon>Fungi</taxon>
        <taxon>Dikarya</taxon>
        <taxon>Basidiomycota</taxon>
        <taxon>Agaricomycotina</taxon>
        <taxon>Agaricomycetes</taxon>
        <taxon>Agaricomycetidae</taxon>
        <taxon>Agaricales</taxon>
        <taxon>Marasmiineae</taxon>
        <taxon>Physalacriaceae</taxon>
        <taxon>Armillaria</taxon>
    </lineage>
</organism>
<gene>
    <name evidence="1" type="ORF">ARMSODRAFT_62132</name>
</gene>
<proteinExistence type="predicted"/>
<dbReference type="AlphaFoldDB" id="A0A2H3BJN4"/>
<name>A0A2H3BJN4_9AGAR</name>
<evidence type="ECO:0000313" key="1">
    <source>
        <dbReference type="EMBL" id="PBK71075.1"/>
    </source>
</evidence>